<evidence type="ECO:0000256" key="1">
    <source>
        <dbReference type="ARBA" id="ARBA00043967"/>
    </source>
</evidence>
<feature type="domain" description="SUF system FeS cluster assembly SufBD core" evidence="2">
    <location>
        <begin position="221"/>
        <end position="455"/>
    </location>
</feature>
<dbReference type="InterPro" id="IPR037284">
    <property type="entry name" value="SUF_FeS_clus_asmbl_SufBD_sf"/>
</dbReference>
<dbReference type="Pfam" id="PF01458">
    <property type="entry name" value="SUFBD_core"/>
    <property type="match status" value="1"/>
</dbReference>
<name>A0A0W8IA10_KOCRO</name>
<dbReference type="OrthoDB" id="9803529at2"/>
<dbReference type="InterPro" id="IPR055346">
    <property type="entry name" value="Fe-S_cluster_assembly_SufBD"/>
</dbReference>
<dbReference type="NCBIfam" id="TIGR01980">
    <property type="entry name" value="sufB"/>
    <property type="match status" value="1"/>
</dbReference>
<gene>
    <name evidence="4" type="ORF">AVL61_14920</name>
</gene>
<dbReference type="PANTHER" id="PTHR30508">
    <property type="entry name" value="FES CLUSTER ASSEMBLY PROTEIN SUF"/>
    <property type="match status" value="1"/>
</dbReference>
<dbReference type="PANTHER" id="PTHR30508:SF1">
    <property type="entry name" value="UPF0051 PROTEIN ABCI8, CHLOROPLASTIC-RELATED"/>
    <property type="match status" value="1"/>
</dbReference>
<organism evidence="4 5">
    <name type="scientific">Kocuria rosea subsp. polaris</name>
    <dbReference type="NCBI Taxonomy" id="136273"/>
    <lineage>
        <taxon>Bacteria</taxon>
        <taxon>Bacillati</taxon>
        <taxon>Actinomycetota</taxon>
        <taxon>Actinomycetes</taxon>
        <taxon>Micrococcales</taxon>
        <taxon>Micrococcaceae</taxon>
        <taxon>Kocuria</taxon>
    </lineage>
</organism>
<dbReference type="eggNOG" id="COG0719">
    <property type="taxonomic scope" value="Bacteria"/>
</dbReference>
<evidence type="ECO:0000259" key="3">
    <source>
        <dbReference type="Pfam" id="PF19295"/>
    </source>
</evidence>
<accession>A0A0W8IA10</accession>
<dbReference type="InterPro" id="IPR000825">
    <property type="entry name" value="SUF_FeS_clus_asmbl_SufBD_core"/>
</dbReference>
<comment type="caution">
    <text evidence="4">The sequence shown here is derived from an EMBL/GenBank/DDBJ whole genome shotgun (WGS) entry which is preliminary data.</text>
</comment>
<sequence length="484" mass="54009">MTEQIASGNDTVIADILEKNPELEGIGTYEYGWADSDVAGASARRGVDEDVVRDISAKKSEPQWMTDLRLKGLKFFYRKPMPTWGADLSGIDFDNIKYFVRSTEKQAATWEDLPEDIRNTYEKLGIPEAERGRLVSGVAAQYESEVVYHQIREDLEEQGVIFLDTDTALKEHPEIFAEYFGTVIPVGDNKFASLNTAVWSGGSFVYVPKGVHVEIPLQAYFRINTENMGQFERTLIIADEDSYVHYIEGCTAPIYKTDSLHSAVVEIIVKKNARVRYTTIQNWSNNVYNLVTKRAIAHEGATMEWIDGNIGSKVTQKYPAVYMTGEHARGETLSIAFAGEGQHQDTGSKMVHIAPNTSSSIVSKSVARNGGRAAYRGLVQVREGAKGSKSNVVCDALLVDTISRSDTYPYVDIREDDVTMGHEATVSRVSEEQLFYLMQRGMAEDEAMAMIVRGFVEPIARELPMEYALELNRLIELQMEGSVG</sequence>
<evidence type="ECO:0000259" key="2">
    <source>
        <dbReference type="Pfam" id="PF01458"/>
    </source>
</evidence>
<dbReference type="SUPFAM" id="SSF101960">
    <property type="entry name" value="Stabilizer of iron transporter SufD"/>
    <property type="match status" value="1"/>
</dbReference>
<dbReference type="InterPro" id="IPR010231">
    <property type="entry name" value="SUF_FeS_clus_asmbl_SufB"/>
</dbReference>
<comment type="similarity">
    <text evidence="1">Belongs to the iron-sulfur cluster assembly SufBD family.</text>
</comment>
<protein>
    <submittedName>
        <fullName evidence="4">Fe-S cluster assembly protein SufB</fullName>
    </submittedName>
</protein>
<dbReference type="Proteomes" id="UP000053512">
    <property type="component" value="Unassembled WGS sequence"/>
</dbReference>
<feature type="domain" description="SUF system FeS cluster assembly SufBD N-terminal" evidence="3">
    <location>
        <begin position="155"/>
        <end position="218"/>
    </location>
</feature>
<dbReference type="InterPro" id="IPR045595">
    <property type="entry name" value="SufBD_N"/>
</dbReference>
<dbReference type="GO" id="GO:0016226">
    <property type="term" value="P:iron-sulfur cluster assembly"/>
    <property type="evidence" value="ECO:0007669"/>
    <property type="project" value="InterPro"/>
</dbReference>
<proteinExistence type="inferred from homology"/>
<dbReference type="EMBL" id="LQBK01000023">
    <property type="protein sequence ID" value="KUG56392.1"/>
    <property type="molecule type" value="Genomic_DNA"/>
</dbReference>
<dbReference type="RefSeq" id="WP_058874542.1">
    <property type="nucleotide sequence ID" value="NZ_LQBK01000023.1"/>
</dbReference>
<reference evidence="5" key="1">
    <citation type="submission" date="2015-12" db="EMBL/GenBank/DDBJ databases">
        <authorList>
            <person name="Nair G.R."/>
            <person name="Kaur G."/>
            <person name="Mayilraj S."/>
        </authorList>
    </citation>
    <scope>NUCLEOTIDE SEQUENCE [LARGE SCALE GENOMIC DNA]</scope>
    <source>
        <strain evidence="5">CD08_4</strain>
    </source>
</reference>
<dbReference type="AlphaFoldDB" id="A0A0W8IA10"/>
<evidence type="ECO:0000313" key="4">
    <source>
        <dbReference type="EMBL" id="KUG56392.1"/>
    </source>
</evidence>
<dbReference type="Pfam" id="PF19295">
    <property type="entry name" value="SufBD_N"/>
    <property type="match status" value="1"/>
</dbReference>
<dbReference type="STRING" id="136273.GY22_02605"/>
<evidence type="ECO:0000313" key="5">
    <source>
        <dbReference type="Proteomes" id="UP000053512"/>
    </source>
</evidence>